<dbReference type="Pfam" id="PF00440">
    <property type="entry name" value="TetR_N"/>
    <property type="match status" value="1"/>
</dbReference>
<evidence type="ECO:0000256" key="1">
    <source>
        <dbReference type="ARBA" id="ARBA00023015"/>
    </source>
</evidence>
<dbReference type="PANTHER" id="PTHR30055:SF234">
    <property type="entry name" value="HTH-TYPE TRANSCRIPTIONAL REGULATOR BETI"/>
    <property type="match status" value="1"/>
</dbReference>
<proteinExistence type="predicted"/>
<dbReference type="InterPro" id="IPR050109">
    <property type="entry name" value="HTH-type_TetR-like_transc_reg"/>
</dbReference>
<dbReference type="InterPro" id="IPR009057">
    <property type="entry name" value="Homeodomain-like_sf"/>
</dbReference>
<evidence type="ECO:0000313" key="6">
    <source>
        <dbReference type="EMBL" id="MDR7325631.1"/>
    </source>
</evidence>
<dbReference type="InterPro" id="IPR025996">
    <property type="entry name" value="MT1864/Rv1816-like_C"/>
</dbReference>
<keyword evidence="7" id="KW-1185">Reference proteome</keyword>
<dbReference type="SUPFAM" id="SSF46689">
    <property type="entry name" value="Homeodomain-like"/>
    <property type="match status" value="1"/>
</dbReference>
<comment type="caution">
    <text evidence="6">The sequence shown here is derived from an EMBL/GenBank/DDBJ whole genome shotgun (WGS) entry which is preliminary data.</text>
</comment>
<evidence type="ECO:0000256" key="2">
    <source>
        <dbReference type="ARBA" id="ARBA00023125"/>
    </source>
</evidence>
<dbReference type="PANTHER" id="PTHR30055">
    <property type="entry name" value="HTH-TYPE TRANSCRIPTIONAL REGULATOR RUTR"/>
    <property type="match status" value="1"/>
</dbReference>
<organism evidence="6 7">
    <name type="scientific">Catenuloplanes niger</name>
    <dbReference type="NCBI Taxonomy" id="587534"/>
    <lineage>
        <taxon>Bacteria</taxon>
        <taxon>Bacillati</taxon>
        <taxon>Actinomycetota</taxon>
        <taxon>Actinomycetes</taxon>
        <taxon>Micromonosporales</taxon>
        <taxon>Micromonosporaceae</taxon>
        <taxon>Catenuloplanes</taxon>
    </lineage>
</organism>
<dbReference type="GO" id="GO:0003700">
    <property type="term" value="F:DNA-binding transcription factor activity"/>
    <property type="evidence" value="ECO:0007669"/>
    <property type="project" value="TreeGrafter"/>
</dbReference>
<dbReference type="SUPFAM" id="SSF48498">
    <property type="entry name" value="Tetracyclin repressor-like, C-terminal domain"/>
    <property type="match status" value="1"/>
</dbReference>
<dbReference type="Pfam" id="PF13305">
    <property type="entry name" value="TetR_C_33"/>
    <property type="match status" value="1"/>
</dbReference>
<dbReference type="EMBL" id="JAVDYC010000001">
    <property type="protein sequence ID" value="MDR7325631.1"/>
    <property type="molecule type" value="Genomic_DNA"/>
</dbReference>
<dbReference type="InterPro" id="IPR001647">
    <property type="entry name" value="HTH_TetR"/>
</dbReference>
<gene>
    <name evidence="6" type="ORF">J2S44_005881</name>
</gene>
<sequence length="218" mass="22366">MAEKRTTYHHGDLRAALIAAGIELARQGGPQAVVLRAVARIVGVAPNSAYGHFPTLAALKSAVAQRAQTEMGAAMAAHLDAVEDAAPADPRQAATAYLREVGRSYVHFAIDEPGLFRTAMGGSPAGLRVPGGTPGADDGPEPDTLLLRALTRLTDAGCLRPADRSRAVTASWATVHGLSTLFLDLLAPVPAAEREAAIDDALDVLVAGLTARGAGPVG</sequence>
<dbReference type="Proteomes" id="UP001183629">
    <property type="component" value="Unassembled WGS sequence"/>
</dbReference>
<dbReference type="Gene3D" id="1.10.357.10">
    <property type="entry name" value="Tetracycline Repressor, domain 2"/>
    <property type="match status" value="1"/>
</dbReference>
<accession>A0AAE4CTS0</accession>
<evidence type="ECO:0000256" key="4">
    <source>
        <dbReference type="PROSITE-ProRule" id="PRU00335"/>
    </source>
</evidence>
<dbReference type="RefSeq" id="WP_310420511.1">
    <property type="nucleotide sequence ID" value="NZ_JAVDYC010000001.1"/>
</dbReference>
<feature type="domain" description="HTH tetR-type" evidence="5">
    <location>
        <begin position="11"/>
        <end position="71"/>
    </location>
</feature>
<keyword evidence="2 4" id="KW-0238">DNA-binding</keyword>
<name>A0AAE4CTS0_9ACTN</name>
<evidence type="ECO:0000313" key="7">
    <source>
        <dbReference type="Proteomes" id="UP001183629"/>
    </source>
</evidence>
<evidence type="ECO:0000259" key="5">
    <source>
        <dbReference type="PROSITE" id="PS50977"/>
    </source>
</evidence>
<protein>
    <submittedName>
        <fullName evidence="6">AcrR family transcriptional regulator</fullName>
    </submittedName>
</protein>
<dbReference type="GO" id="GO:0000976">
    <property type="term" value="F:transcription cis-regulatory region binding"/>
    <property type="evidence" value="ECO:0007669"/>
    <property type="project" value="TreeGrafter"/>
</dbReference>
<keyword evidence="3" id="KW-0804">Transcription</keyword>
<evidence type="ECO:0000256" key="3">
    <source>
        <dbReference type="ARBA" id="ARBA00023163"/>
    </source>
</evidence>
<dbReference type="PROSITE" id="PS50977">
    <property type="entry name" value="HTH_TETR_2"/>
    <property type="match status" value="1"/>
</dbReference>
<reference evidence="6 7" key="1">
    <citation type="submission" date="2023-07" db="EMBL/GenBank/DDBJ databases">
        <title>Sequencing the genomes of 1000 actinobacteria strains.</title>
        <authorList>
            <person name="Klenk H.-P."/>
        </authorList>
    </citation>
    <scope>NUCLEOTIDE SEQUENCE [LARGE SCALE GENOMIC DNA]</scope>
    <source>
        <strain evidence="6 7">DSM 44711</strain>
    </source>
</reference>
<dbReference type="AlphaFoldDB" id="A0AAE4CTS0"/>
<dbReference type="InterPro" id="IPR036271">
    <property type="entry name" value="Tet_transcr_reg_TetR-rel_C_sf"/>
</dbReference>
<feature type="DNA-binding region" description="H-T-H motif" evidence="4">
    <location>
        <begin position="34"/>
        <end position="53"/>
    </location>
</feature>
<keyword evidence="1" id="KW-0805">Transcription regulation</keyword>